<accession>A0A917GW17</accession>
<dbReference type="AlphaFoldDB" id="A0A917GW17"/>
<feature type="compositionally biased region" description="Low complexity" evidence="1">
    <location>
        <begin position="253"/>
        <end position="264"/>
    </location>
</feature>
<reference evidence="3" key="2">
    <citation type="submission" date="2020-09" db="EMBL/GenBank/DDBJ databases">
        <authorList>
            <person name="Sun Q."/>
            <person name="Zhou Y."/>
        </authorList>
    </citation>
    <scope>NUCLEOTIDE SEQUENCE</scope>
    <source>
        <strain evidence="3">CGMCC 1.12187</strain>
    </source>
</reference>
<keyword evidence="4" id="KW-1185">Reference proteome</keyword>
<feature type="transmembrane region" description="Helical" evidence="2">
    <location>
        <begin position="134"/>
        <end position="155"/>
    </location>
</feature>
<feature type="compositionally biased region" description="Low complexity" evidence="1">
    <location>
        <begin position="208"/>
        <end position="235"/>
    </location>
</feature>
<proteinExistence type="predicted"/>
<feature type="transmembrane region" description="Helical" evidence="2">
    <location>
        <begin position="32"/>
        <end position="51"/>
    </location>
</feature>
<keyword evidence="2" id="KW-0812">Transmembrane</keyword>
<evidence type="ECO:0000256" key="2">
    <source>
        <dbReference type="SAM" id="Phobius"/>
    </source>
</evidence>
<feature type="transmembrane region" description="Helical" evidence="2">
    <location>
        <begin position="57"/>
        <end position="78"/>
    </location>
</feature>
<keyword evidence="2" id="KW-1133">Transmembrane helix</keyword>
<organism evidence="3 4">
    <name type="scientific">Kocuria dechangensis</name>
    <dbReference type="NCBI Taxonomy" id="1176249"/>
    <lineage>
        <taxon>Bacteria</taxon>
        <taxon>Bacillati</taxon>
        <taxon>Actinomycetota</taxon>
        <taxon>Actinomycetes</taxon>
        <taxon>Micrococcales</taxon>
        <taxon>Micrococcaceae</taxon>
        <taxon>Kocuria</taxon>
    </lineage>
</organism>
<evidence type="ECO:0000313" key="4">
    <source>
        <dbReference type="Proteomes" id="UP000638848"/>
    </source>
</evidence>
<feature type="compositionally biased region" description="Basic and acidic residues" evidence="1">
    <location>
        <begin position="1"/>
        <end position="30"/>
    </location>
</feature>
<feature type="compositionally biased region" description="Polar residues" evidence="1">
    <location>
        <begin position="167"/>
        <end position="184"/>
    </location>
</feature>
<reference evidence="3" key="1">
    <citation type="journal article" date="2014" name="Int. J. Syst. Evol. Microbiol.">
        <title>Complete genome sequence of Corynebacterium casei LMG S-19264T (=DSM 44701T), isolated from a smear-ripened cheese.</title>
        <authorList>
            <consortium name="US DOE Joint Genome Institute (JGI-PGF)"/>
            <person name="Walter F."/>
            <person name="Albersmeier A."/>
            <person name="Kalinowski J."/>
            <person name="Ruckert C."/>
        </authorList>
    </citation>
    <scope>NUCLEOTIDE SEQUENCE</scope>
    <source>
        <strain evidence="3">CGMCC 1.12187</strain>
    </source>
</reference>
<comment type="caution">
    <text evidence="3">The sequence shown here is derived from an EMBL/GenBank/DDBJ whole genome shotgun (WGS) entry which is preliminary data.</text>
</comment>
<dbReference type="Proteomes" id="UP000638848">
    <property type="component" value="Unassembled WGS sequence"/>
</dbReference>
<protein>
    <submittedName>
        <fullName evidence="3">Uncharacterized protein</fullName>
    </submittedName>
</protein>
<feature type="compositionally biased region" description="Gly residues" evidence="1">
    <location>
        <begin position="265"/>
        <end position="277"/>
    </location>
</feature>
<dbReference type="RefSeq" id="WP_188537029.1">
    <property type="nucleotide sequence ID" value="NZ_BMEQ01000010.1"/>
</dbReference>
<sequence length="298" mass="28959">MTMEKPRTDTSPAEDRSPDAETAEKPEKKGPALNIPGLVAGAATAATMSVIGGHLSVVGTVIGAALTSIVSGVALVVYSTSLEKSRYGLKKVRTVVAQRVLTRDGVVVPETHGSTAVEPADRLGRLRQLKLKPVLVSAGVILGLAFAAIFGVQALTGTELSGGTGTIQRTVTGSESVSVRTPATTAPADEQAPGAGEVTPTTGTDGIAPTEAPTTAPTVEEGAPAPEATTGAAETDSGLPATGDGAAGTQPLDGSQTGTDTGSGTDTGTGSGAGQLGSDGAAQQGATGGDAGAAPAAP</sequence>
<evidence type="ECO:0000256" key="1">
    <source>
        <dbReference type="SAM" id="MobiDB-lite"/>
    </source>
</evidence>
<dbReference type="EMBL" id="BMEQ01000010">
    <property type="protein sequence ID" value="GGG58294.1"/>
    <property type="molecule type" value="Genomic_DNA"/>
</dbReference>
<keyword evidence="2" id="KW-0472">Membrane</keyword>
<feature type="region of interest" description="Disordered" evidence="1">
    <location>
        <begin position="161"/>
        <end position="298"/>
    </location>
</feature>
<gene>
    <name evidence="3" type="ORF">GCM10011374_21400</name>
</gene>
<feature type="region of interest" description="Disordered" evidence="1">
    <location>
        <begin position="1"/>
        <end position="33"/>
    </location>
</feature>
<evidence type="ECO:0000313" key="3">
    <source>
        <dbReference type="EMBL" id="GGG58294.1"/>
    </source>
</evidence>
<name>A0A917GW17_9MICC</name>